<dbReference type="PANTHER" id="PTHR45973">
    <property type="entry name" value="PROTEIN PHOSPHATASE 1 REGULATORY SUBUNIT SDS22-RELATED"/>
    <property type="match status" value="1"/>
</dbReference>
<dbReference type="SMART" id="SM00365">
    <property type="entry name" value="LRR_SD22"/>
    <property type="match status" value="10"/>
</dbReference>
<name>S9PV84_SCHOY</name>
<evidence type="ECO:0000313" key="6">
    <source>
        <dbReference type="Proteomes" id="UP000016088"/>
    </source>
</evidence>
<dbReference type="GO" id="GO:0072542">
    <property type="term" value="F:protein phosphatase activator activity"/>
    <property type="evidence" value="ECO:0007669"/>
    <property type="project" value="EnsemblFungi"/>
</dbReference>
<keyword evidence="6" id="KW-1185">Reference proteome</keyword>
<dbReference type="OrthoDB" id="266138at2759"/>
<dbReference type="AlphaFoldDB" id="S9PV84"/>
<comment type="subcellular location">
    <subcellularLocation>
        <location evidence="1">Nucleus</location>
    </subcellularLocation>
</comment>
<evidence type="ECO:0000313" key="5">
    <source>
        <dbReference type="EMBL" id="EPX73011.1"/>
    </source>
</evidence>
<dbReference type="GeneID" id="25029753"/>
<dbReference type="InterPro" id="IPR050576">
    <property type="entry name" value="Cilia_flagella_integrity"/>
</dbReference>
<dbReference type="eggNOG" id="KOG0531">
    <property type="taxonomic scope" value="Eukaryota"/>
</dbReference>
<dbReference type="Proteomes" id="UP000016088">
    <property type="component" value="Unassembled WGS sequence"/>
</dbReference>
<dbReference type="GO" id="GO:0045842">
    <property type="term" value="P:positive regulation of mitotic metaphase/anaphase transition"/>
    <property type="evidence" value="ECO:0007669"/>
    <property type="project" value="EnsemblFungi"/>
</dbReference>
<dbReference type="InterPro" id="IPR032675">
    <property type="entry name" value="LRR_dom_sf"/>
</dbReference>
<dbReference type="VEuPathDB" id="FungiDB:SOCG_00769"/>
<dbReference type="Pfam" id="PF14580">
    <property type="entry name" value="LRR_9"/>
    <property type="match status" value="1"/>
</dbReference>
<reference evidence="5 6" key="1">
    <citation type="journal article" date="2011" name="Science">
        <title>Comparative functional genomics of the fission yeasts.</title>
        <authorList>
            <person name="Rhind N."/>
            <person name="Chen Z."/>
            <person name="Yassour M."/>
            <person name="Thompson D.A."/>
            <person name="Haas B.J."/>
            <person name="Habib N."/>
            <person name="Wapinski I."/>
            <person name="Roy S."/>
            <person name="Lin M.F."/>
            <person name="Heiman D.I."/>
            <person name="Young S.K."/>
            <person name="Furuya K."/>
            <person name="Guo Y."/>
            <person name="Pidoux A."/>
            <person name="Chen H.M."/>
            <person name="Robbertse B."/>
            <person name="Goldberg J.M."/>
            <person name="Aoki K."/>
            <person name="Bayne E.H."/>
            <person name="Berlin A.M."/>
            <person name="Desjardins C.A."/>
            <person name="Dobbs E."/>
            <person name="Dukaj L."/>
            <person name="Fan L."/>
            <person name="FitzGerald M.G."/>
            <person name="French C."/>
            <person name="Gujja S."/>
            <person name="Hansen K."/>
            <person name="Keifenheim D."/>
            <person name="Levin J.Z."/>
            <person name="Mosher R.A."/>
            <person name="Mueller C.A."/>
            <person name="Pfiffner J."/>
            <person name="Priest M."/>
            <person name="Russ C."/>
            <person name="Smialowska A."/>
            <person name="Swoboda P."/>
            <person name="Sykes S.M."/>
            <person name="Vaughn M."/>
            <person name="Vengrova S."/>
            <person name="Yoder R."/>
            <person name="Zeng Q."/>
            <person name="Allshire R."/>
            <person name="Baulcombe D."/>
            <person name="Birren B.W."/>
            <person name="Brown W."/>
            <person name="Ekwall K."/>
            <person name="Kellis M."/>
            <person name="Leatherwood J."/>
            <person name="Levin H."/>
            <person name="Margalit H."/>
            <person name="Martienssen R."/>
            <person name="Nieduszynski C.A."/>
            <person name="Spatafora J.W."/>
            <person name="Friedman N."/>
            <person name="Dalgaard J.Z."/>
            <person name="Baumann P."/>
            <person name="Niki H."/>
            <person name="Regev A."/>
            <person name="Nusbaum C."/>
        </authorList>
    </citation>
    <scope>NUCLEOTIDE SEQUENCE [LARGE SCALE GENOMIC DNA]</scope>
    <source>
        <strain evidence="6">yFS286</strain>
    </source>
</reference>
<keyword evidence="3" id="KW-0677">Repeat</keyword>
<evidence type="ECO:0000256" key="1">
    <source>
        <dbReference type="ARBA" id="ARBA00004123"/>
    </source>
</evidence>
<dbReference type="InterPro" id="IPR025875">
    <property type="entry name" value="Leu-rich_rpt_4"/>
</dbReference>
<protein>
    <submittedName>
        <fullName evidence="5">Protein phosphatase regulatory subunit Sds22</fullName>
    </submittedName>
</protein>
<dbReference type="Gene3D" id="3.80.10.10">
    <property type="entry name" value="Ribonuclease Inhibitor"/>
    <property type="match status" value="2"/>
</dbReference>
<dbReference type="PROSITE" id="PS51450">
    <property type="entry name" value="LRR"/>
    <property type="match status" value="7"/>
</dbReference>
<organism evidence="5 6">
    <name type="scientific">Schizosaccharomyces octosporus (strain yFS286)</name>
    <name type="common">Fission yeast</name>
    <name type="synonym">Octosporomyces octosporus</name>
    <dbReference type="NCBI Taxonomy" id="483514"/>
    <lineage>
        <taxon>Eukaryota</taxon>
        <taxon>Fungi</taxon>
        <taxon>Dikarya</taxon>
        <taxon>Ascomycota</taxon>
        <taxon>Taphrinomycotina</taxon>
        <taxon>Schizosaccharomycetes</taxon>
        <taxon>Schizosaccharomycetales</taxon>
        <taxon>Schizosaccharomycetaceae</taxon>
        <taxon>Schizosaccharomyces</taxon>
    </lineage>
</organism>
<keyword evidence="4" id="KW-0539">Nucleus</keyword>
<dbReference type="PANTHER" id="PTHR45973:SF23">
    <property type="entry name" value="PROTEIN PHOSPHATASE 1 REGULATORY SUBUNIT 7"/>
    <property type="match status" value="1"/>
</dbReference>
<dbReference type="GO" id="GO:0005634">
    <property type="term" value="C:nucleus"/>
    <property type="evidence" value="ECO:0007669"/>
    <property type="project" value="UniProtKB-SubCell"/>
</dbReference>
<accession>S9PV84</accession>
<dbReference type="FunFam" id="3.80.10.10:FF:000446">
    <property type="entry name" value="Protein phosphatase 1 regulatory subunit SDS22"/>
    <property type="match status" value="1"/>
</dbReference>
<dbReference type="InterPro" id="IPR001611">
    <property type="entry name" value="Leu-rich_rpt"/>
</dbReference>
<dbReference type="SUPFAM" id="SSF52058">
    <property type="entry name" value="L domain-like"/>
    <property type="match status" value="1"/>
</dbReference>
<dbReference type="EMBL" id="KE503207">
    <property type="protein sequence ID" value="EPX73011.1"/>
    <property type="molecule type" value="Genomic_DNA"/>
</dbReference>
<dbReference type="RefSeq" id="XP_013018643.1">
    <property type="nucleotide sequence ID" value="XM_013163189.1"/>
</dbReference>
<gene>
    <name evidence="5" type="ORF">SOCG_00769</name>
</gene>
<sequence>MDVNSYSGNDQLIHDDLNVQQIDADEDLLEDFPDDIEVIDLVQSRITSIKALGLERFHQLDSLCLRQNQIRKIECLPKTLTELDLYDNLLRHIENLDEQVHLKNLDLSFNNIKKIENVNHLKELENLYFVQNRIRKIENLEGLTKLENLELGGNNIRNIENLDTLTNIEKLWLGKNKITKLENLENLQRLSLLSIQANRITRFENLNCLSHCLRELYISHNGLTSFEGIEALENLEVLDVSNNYIKHLSHLKGLKNLQEFWASNNEFDSFQEIEDELGGLEKLETVYFEGNPLQKSNPALYRNKIRLCLPKLLQIDATPTR</sequence>
<dbReference type="HOGENOM" id="CLU_044236_0_0_1"/>
<dbReference type="Pfam" id="PF12799">
    <property type="entry name" value="LRR_4"/>
    <property type="match status" value="1"/>
</dbReference>
<keyword evidence="2" id="KW-0433">Leucine-rich repeat</keyword>
<evidence type="ECO:0000256" key="3">
    <source>
        <dbReference type="ARBA" id="ARBA00022737"/>
    </source>
</evidence>
<dbReference type="GO" id="GO:0072357">
    <property type="term" value="C:PTW/PP1 phosphatase complex"/>
    <property type="evidence" value="ECO:0007669"/>
    <property type="project" value="EnsemblFungi"/>
</dbReference>
<dbReference type="OMA" id="EVWASYN"/>
<proteinExistence type="predicted"/>
<evidence type="ECO:0000256" key="4">
    <source>
        <dbReference type="ARBA" id="ARBA00023242"/>
    </source>
</evidence>
<evidence type="ECO:0000256" key="2">
    <source>
        <dbReference type="ARBA" id="ARBA00022614"/>
    </source>
</evidence>